<protein>
    <recommendedName>
        <fullName evidence="11">Cytochrome c oxidase subunit 4, mitochondrial</fullName>
    </recommendedName>
    <alternativeName>
        <fullName evidence="10">Cytochrome c oxidase polypeptide IV</fullName>
    </alternativeName>
</protein>
<dbReference type="EMBL" id="HG316459">
    <property type="protein sequence ID" value="CDF90341.1"/>
    <property type="molecule type" value="Genomic_DNA"/>
</dbReference>
<dbReference type="Proteomes" id="UP000019375">
    <property type="component" value="Unassembled WGS sequence"/>
</dbReference>
<reference evidence="14" key="1">
    <citation type="journal article" date="2013" name="Genome Announc.">
        <title>Genome sequence of the food spoilage yeast Zygosaccharomyces bailii CLIB 213(T).</title>
        <authorList>
            <person name="Galeote V."/>
            <person name="Bigey F."/>
            <person name="Devillers H."/>
            <person name="Neuveglise C."/>
            <person name="Dequin S."/>
        </authorList>
    </citation>
    <scope>NUCLEOTIDE SEQUENCE [LARGE SCALE GENOMIC DNA]</scope>
    <source>
        <strain evidence="14">CLIB 213 / ATCC 58445 / CBS 680 / CCRC 21525 / NBRC 1098 / NCYC 1416 / NRRL Y-2227</strain>
    </source>
</reference>
<dbReference type="PANTHER" id="PTHR10122:SF0">
    <property type="entry name" value="CYTOCHROME C OXIDASE SUBUNIT 5B, ISOFORM A-RELATED"/>
    <property type="match status" value="1"/>
</dbReference>
<dbReference type="OrthoDB" id="10249250at2759"/>
<name>A0A8J2X1X1_ZYGB2</name>
<evidence type="ECO:0000256" key="12">
    <source>
        <dbReference type="PIRSR" id="PIRSR602124-2"/>
    </source>
</evidence>
<keyword evidence="9" id="KW-0472">Membrane</keyword>
<feature type="binding site" evidence="12">
    <location>
        <position position="119"/>
    </location>
    <ligand>
        <name>Zn(2+)</name>
        <dbReference type="ChEBI" id="CHEBI:29105"/>
    </ligand>
</feature>
<evidence type="ECO:0000256" key="6">
    <source>
        <dbReference type="ARBA" id="ARBA00022833"/>
    </source>
</evidence>
<dbReference type="Pfam" id="PF01215">
    <property type="entry name" value="COX5B"/>
    <property type="match status" value="1"/>
</dbReference>
<dbReference type="PROSITE" id="PS51359">
    <property type="entry name" value="COX5B_2"/>
    <property type="match status" value="1"/>
</dbReference>
<evidence type="ECO:0000256" key="1">
    <source>
        <dbReference type="ARBA" id="ARBA00004443"/>
    </source>
</evidence>
<proteinExistence type="inferred from homology"/>
<dbReference type="AlphaFoldDB" id="A0A8J2X1X1"/>
<evidence type="ECO:0000256" key="4">
    <source>
        <dbReference type="ARBA" id="ARBA00022723"/>
    </source>
</evidence>
<dbReference type="InterPro" id="IPR036972">
    <property type="entry name" value="Cyt_c_oxidase_su5b_sf"/>
</dbReference>
<evidence type="ECO:0000256" key="11">
    <source>
        <dbReference type="ARBA" id="ARBA00070613"/>
    </source>
</evidence>
<dbReference type="GO" id="GO:0006123">
    <property type="term" value="P:mitochondrial electron transport, cytochrome c to oxygen"/>
    <property type="evidence" value="ECO:0007669"/>
    <property type="project" value="InterPro"/>
</dbReference>
<dbReference type="InterPro" id="IPR002124">
    <property type="entry name" value="Cyt_c_oxidase_su5b"/>
</dbReference>
<evidence type="ECO:0000256" key="8">
    <source>
        <dbReference type="ARBA" id="ARBA00023128"/>
    </source>
</evidence>
<keyword evidence="6 12" id="KW-0862">Zinc</keyword>
<evidence type="ECO:0000256" key="2">
    <source>
        <dbReference type="ARBA" id="ARBA00004673"/>
    </source>
</evidence>
<evidence type="ECO:0000256" key="5">
    <source>
        <dbReference type="ARBA" id="ARBA00022792"/>
    </source>
</evidence>
<evidence type="ECO:0000256" key="3">
    <source>
        <dbReference type="ARBA" id="ARBA00010292"/>
    </source>
</evidence>
<evidence type="ECO:0000313" key="14">
    <source>
        <dbReference type="Proteomes" id="UP000019375"/>
    </source>
</evidence>
<dbReference type="SUPFAM" id="SSF57802">
    <property type="entry name" value="Rubredoxin-like"/>
    <property type="match status" value="1"/>
</dbReference>
<comment type="similarity">
    <text evidence="3">Belongs to the cytochrome c oxidase subunit 5B family.</text>
</comment>
<keyword evidence="4 12" id="KW-0479">Metal-binding</keyword>
<organism evidence="13 14">
    <name type="scientific">Zygosaccharomyces bailii (strain CLIB 213 / ATCC 58445 / CBS 680 / BCRC 21525 / NBRC 1098 / NCYC 1416 / NRRL Y-2227)</name>
    <dbReference type="NCBI Taxonomy" id="1333698"/>
    <lineage>
        <taxon>Eukaryota</taxon>
        <taxon>Fungi</taxon>
        <taxon>Dikarya</taxon>
        <taxon>Ascomycota</taxon>
        <taxon>Saccharomycotina</taxon>
        <taxon>Saccharomycetes</taxon>
        <taxon>Saccharomycetales</taxon>
        <taxon>Saccharomycetaceae</taxon>
        <taxon>Zygosaccharomyces</taxon>
    </lineage>
</organism>
<gene>
    <name evidence="13" type="ORF">BN860_06282g</name>
</gene>
<keyword evidence="8" id="KW-0496">Mitochondrion</keyword>
<feature type="binding site" evidence="12">
    <location>
        <position position="111"/>
    </location>
    <ligand>
        <name>Zn(2+)</name>
        <dbReference type="ChEBI" id="CHEBI:29105"/>
    </ligand>
</feature>
<evidence type="ECO:0000256" key="7">
    <source>
        <dbReference type="ARBA" id="ARBA00022946"/>
    </source>
</evidence>
<comment type="pathway">
    <text evidence="2">Energy metabolism; oxidative phosphorylation.</text>
</comment>
<dbReference type="CDD" id="cd00924">
    <property type="entry name" value="Cyt_c_Oxidase_Vb"/>
    <property type="match status" value="1"/>
</dbReference>
<evidence type="ECO:0000256" key="10">
    <source>
        <dbReference type="ARBA" id="ARBA00031366"/>
    </source>
</evidence>
<dbReference type="PANTHER" id="PTHR10122">
    <property type="entry name" value="CYTOCHROME C OXIDASE SUBUNIT 5B, MITOCHONDRIAL"/>
    <property type="match status" value="1"/>
</dbReference>
<sequence>MLSLRQSLRFAVPATRAFATSRVVLQSKPAHKTATTLAEVDSNESLIGPGAKEGTVPTDLEQATGLERLELLGKLEGVEFFDTKPLDSSRKGTMADPIVLDSYEDYRYVGCTGSPADSHTIMWLKPTVKQPARCWECGSVYKINPVGVPHSHDH</sequence>
<keyword evidence="7" id="KW-0809">Transit peptide</keyword>
<keyword evidence="5" id="KW-0999">Mitochondrion inner membrane</keyword>
<comment type="subcellular location">
    <subcellularLocation>
        <location evidence="1">Mitochondrion inner membrane</location>
        <topology evidence="1">Peripheral membrane protein</topology>
        <orientation evidence="1">Matrix side</orientation>
    </subcellularLocation>
</comment>
<dbReference type="Gene3D" id="2.60.11.10">
    <property type="entry name" value="Cytochrome c oxidase, subunit Vb"/>
    <property type="match status" value="1"/>
</dbReference>
<accession>A0A8J2X1X1</accession>
<evidence type="ECO:0000313" key="13">
    <source>
        <dbReference type="EMBL" id="CDF90341.1"/>
    </source>
</evidence>
<feature type="binding site" evidence="12">
    <location>
        <position position="137"/>
    </location>
    <ligand>
        <name>Zn(2+)</name>
        <dbReference type="ChEBI" id="CHEBI:29105"/>
    </ligand>
</feature>
<dbReference type="FunFam" id="2.60.11.10:FF:000003">
    <property type="entry name" value="Cytochrome c oxidase subunit IV"/>
    <property type="match status" value="1"/>
</dbReference>
<evidence type="ECO:0000256" key="9">
    <source>
        <dbReference type="ARBA" id="ARBA00023136"/>
    </source>
</evidence>
<dbReference type="GO" id="GO:0005743">
    <property type="term" value="C:mitochondrial inner membrane"/>
    <property type="evidence" value="ECO:0007669"/>
    <property type="project" value="UniProtKB-SubCell"/>
</dbReference>
<dbReference type="GO" id="GO:0046872">
    <property type="term" value="F:metal ion binding"/>
    <property type="evidence" value="ECO:0007669"/>
    <property type="project" value="UniProtKB-KW"/>
</dbReference>
<keyword evidence="14" id="KW-1185">Reference proteome</keyword>
<dbReference type="GO" id="GO:0045277">
    <property type="term" value="C:respiratory chain complex IV"/>
    <property type="evidence" value="ECO:0007669"/>
    <property type="project" value="InterPro"/>
</dbReference>
<feature type="binding site" evidence="12">
    <location>
        <position position="134"/>
    </location>
    <ligand>
        <name>Zn(2+)</name>
        <dbReference type="ChEBI" id="CHEBI:29105"/>
    </ligand>
</feature>